<evidence type="ECO:0008006" key="3">
    <source>
        <dbReference type="Google" id="ProtNLM"/>
    </source>
</evidence>
<evidence type="ECO:0000313" key="2">
    <source>
        <dbReference type="Proteomes" id="UP001597191"/>
    </source>
</evidence>
<keyword evidence="2" id="KW-1185">Reference proteome</keyword>
<name>A0ABW4BLE4_9LACO</name>
<protein>
    <recommendedName>
        <fullName evidence="3">LXG domain-containing protein</fullName>
    </recommendedName>
</protein>
<sequence>MGVKYSVAEAEELIIASEKNLAAANQLSNQMVSGINNVTQSVNSGQLSGAAHEAAVGVFETILKPTINRLNDACNDVKGDLKTFERANNEIAHYVTLDQDSLDKQLAIKKKQRELINRQLDQNRGFFKIVDSMATGKLDDLMRQDRQLKTQRDYILEPEIKGIQNKLDQLEEFTTVVSPLFQDSLTVFMTVAKGAQEIRKITFNSNGTYVSNGADLTFLADLDSQNLDDGESSEKVKMLKKAINHLQKPDNMTQAEFKKYRQKVYVQLEELGTDGWVAKSLTVYVTSLNKNVKNGKWQKDLTSSWDKAHNIGSKLFTSMLDKSNESDQFGAKRKIRMLYQVLDASVDNPDTTNFVQLKNVANAKYHFPNSNEIANSPREYYDFVDQYSNLISQKYKNKVLNNPIDNQMRYWLDKPIVEFINDKGLDQNEYESWLKTNRISIDHPDSSLHNRTLSGKGNIPNNSKVTAANNHVEIIFNNKGKTVSVWNVLDTYVSGSRKGEVISDPRQYEDVQSPNSNLWSQIANTDSANYAIPHNGFNLETPFGVIDKDYSGKQHEPLDVKPAASNKGLESQIRVMAKKWYLVKE</sequence>
<evidence type="ECO:0000313" key="1">
    <source>
        <dbReference type="EMBL" id="MFD1410335.1"/>
    </source>
</evidence>
<proteinExistence type="predicted"/>
<reference evidence="2" key="1">
    <citation type="journal article" date="2019" name="Int. J. Syst. Evol. Microbiol.">
        <title>The Global Catalogue of Microorganisms (GCM) 10K type strain sequencing project: providing services to taxonomists for standard genome sequencing and annotation.</title>
        <authorList>
            <consortium name="The Broad Institute Genomics Platform"/>
            <consortium name="The Broad Institute Genome Sequencing Center for Infectious Disease"/>
            <person name="Wu L."/>
            <person name="Ma J."/>
        </authorList>
    </citation>
    <scope>NUCLEOTIDE SEQUENCE [LARGE SCALE GENOMIC DNA]</scope>
    <source>
        <strain evidence="2">CCM 8937</strain>
    </source>
</reference>
<dbReference type="RefSeq" id="WP_125646737.1">
    <property type="nucleotide sequence ID" value="NZ_JBHTOH010000014.1"/>
</dbReference>
<organism evidence="1 2">
    <name type="scientific">Lapidilactobacillus gannanensis</name>
    <dbReference type="NCBI Taxonomy" id="2486002"/>
    <lineage>
        <taxon>Bacteria</taxon>
        <taxon>Bacillati</taxon>
        <taxon>Bacillota</taxon>
        <taxon>Bacilli</taxon>
        <taxon>Lactobacillales</taxon>
        <taxon>Lactobacillaceae</taxon>
        <taxon>Lapidilactobacillus</taxon>
    </lineage>
</organism>
<accession>A0ABW4BLE4</accession>
<dbReference type="Proteomes" id="UP001597191">
    <property type="component" value="Unassembled WGS sequence"/>
</dbReference>
<comment type="caution">
    <text evidence="1">The sequence shown here is derived from an EMBL/GenBank/DDBJ whole genome shotgun (WGS) entry which is preliminary data.</text>
</comment>
<gene>
    <name evidence="1" type="ORF">ACFQ4R_01685</name>
</gene>
<dbReference type="EMBL" id="JBHTOH010000014">
    <property type="protein sequence ID" value="MFD1410335.1"/>
    <property type="molecule type" value="Genomic_DNA"/>
</dbReference>